<keyword evidence="3" id="KW-1185">Reference proteome</keyword>
<dbReference type="RefSeq" id="WP_188699402.1">
    <property type="nucleotide sequence ID" value="NZ_BMMQ01000001.1"/>
</dbReference>
<sequence length="138" mass="15987">MSSEIEWNMPGDAYFNPPKEKKKEAPKPTPKPPAPKKRYKVATSERRDARLKRHYKMTLLEFEDLLDSQDRVCAICRQPDMDWHVDHDHACCPGNVTCGKCVRGILCRACNWTIGKMQDNPEWLRAAARYVEDNARGR</sequence>
<organism evidence="2 3">
    <name type="scientific">Microbacterium nanhaiense</name>
    <dbReference type="NCBI Taxonomy" id="1301026"/>
    <lineage>
        <taxon>Bacteria</taxon>
        <taxon>Bacillati</taxon>
        <taxon>Actinomycetota</taxon>
        <taxon>Actinomycetes</taxon>
        <taxon>Micrococcales</taxon>
        <taxon>Microbacteriaceae</taxon>
        <taxon>Microbacterium</taxon>
    </lineage>
</organism>
<dbReference type="SUPFAM" id="SSF54060">
    <property type="entry name" value="His-Me finger endonucleases"/>
    <property type="match status" value="1"/>
</dbReference>
<evidence type="ECO:0000313" key="3">
    <source>
        <dbReference type="Proteomes" id="UP000638043"/>
    </source>
</evidence>
<dbReference type="Pfam" id="PF02945">
    <property type="entry name" value="Endonuclease_7"/>
    <property type="match status" value="1"/>
</dbReference>
<name>A0ABQ2MW10_9MICO</name>
<proteinExistence type="predicted"/>
<reference evidence="3" key="1">
    <citation type="journal article" date="2019" name="Int. J. Syst. Evol. Microbiol.">
        <title>The Global Catalogue of Microorganisms (GCM) 10K type strain sequencing project: providing services to taxonomists for standard genome sequencing and annotation.</title>
        <authorList>
            <consortium name="The Broad Institute Genomics Platform"/>
            <consortium name="The Broad Institute Genome Sequencing Center for Infectious Disease"/>
            <person name="Wu L."/>
            <person name="Ma J."/>
        </authorList>
    </citation>
    <scope>NUCLEOTIDE SEQUENCE [LARGE SCALE GENOMIC DNA]</scope>
    <source>
        <strain evidence="3">CGMCC 4.7181</strain>
    </source>
</reference>
<evidence type="ECO:0008006" key="4">
    <source>
        <dbReference type="Google" id="ProtNLM"/>
    </source>
</evidence>
<dbReference type="Proteomes" id="UP000638043">
    <property type="component" value="Unassembled WGS sequence"/>
</dbReference>
<feature type="region of interest" description="Disordered" evidence="1">
    <location>
        <begin position="1"/>
        <end position="44"/>
    </location>
</feature>
<accession>A0ABQ2MW10</accession>
<dbReference type="InterPro" id="IPR004211">
    <property type="entry name" value="Endonuclease_7"/>
</dbReference>
<gene>
    <name evidence="2" type="ORF">GCM10010910_01230</name>
</gene>
<evidence type="ECO:0000313" key="2">
    <source>
        <dbReference type="EMBL" id="GGO59091.1"/>
    </source>
</evidence>
<dbReference type="InterPro" id="IPR038563">
    <property type="entry name" value="Endonuclease_7_sf"/>
</dbReference>
<comment type="caution">
    <text evidence="2">The sequence shown here is derived from an EMBL/GenBank/DDBJ whole genome shotgun (WGS) entry which is preliminary data.</text>
</comment>
<dbReference type="Gene3D" id="3.40.1800.10">
    <property type="entry name" value="His-Me finger endonucleases"/>
    <property type="match status" value="1"/>
</dbReference>
<dbReference type="InterPro" id="IPR044925">
    <property type="entry name" value="His-Me_finger_sf"/>
</dbReference>
<evidence type="ECO:0000256" key="1">
    <source>
        <dbReference type="SAM" id="MobiDB-lite"/>
    </source>
</evidence>
<dbReference type="EMBL" id="BMMQ01000001">
    <property type="protein sequence ID" value="GGO59091.1"/>
    <property type="molecule type" value="Genomic_DNA"/>
</dbReference>
<protein>
    <recommendedName>
        <fullName evidence="4">Recombination endonuclease VII</fullName>
    </recommendedName>
</protein>